<dbReference type="STRING" id="29920.A0A329S0E6"/>
<dbReference type="VEuPathDB" id="FungiDB:PC110_g13206"/>
<dbReference type="Proteomes" id="UP000736787">
    <property type="component" value="Unassembled WGS sequence"/>
</dbReference>
<organism evidence="7 8">
    <name type="scientific">Phytophthora cactorum</name>
    <dbReference type="NCBI Taxonomy" id="29920"/>
    <lineage>
        <taxon>Eukaryota</taxon>
        <taxon>Sar</taxon>
        <taxon>Stramenopiles</taxon>
        <taxon>Oomycota</taxon>
        <taxon>Peronosporomycetes</taxon>
        <taxon>Peronosporales</taxon>
        <taxon>Peronosporaceae</taxon>
        <taxon>Phytophthora</taxon>
    </lineage>
</organism>
<evidence type="ECO:0000313" key="7">
    <source>
        <dbReference type="EMBL" id="RAW30437.1"/>
    </source>
</evidence>
<dbReference type="EMBL" id="RCMK01000633">
    <property type="protein sequence ID" value="KAG2918234.1"/>
    <property type="molecule type" value="Genomic_DNA"/>
</dbReference>
<evidence type="ECO:0000256" key="1">
    <source>
        <dbReference type="SAM" id="SignalP"/>
    </source>
</evidence>
<sequence length="119" mass="12716">MYPLLAVALALLRQAAPSADVIDNLPEQSSHAAIELSPDVPLLEMLNHQTTPRGLDAPKASGLDSPSTIYAHVNRVLERTARPAGVVAALTYHSFRLGGAQHVNASGRLTARWLFDRGA</sequence>
<evidence type="ECO:0000313" key="6">
    <source>
        <dbReference type="EMBL" id="KAG3218573.1"/>
    </source>
</evidence>
<comment type="caution">
    <text evidence="7">The sequence shown here is derived from an EMBL/GenBank/DDBJ whole genome shotgun (WGS) entry which is preliminary data.</text>
</comment>
<evidence type="ECO:0000313" key="3">
    <source>
        <dbReference type="EMBL" id="KAG2914466.1"/>
    </source>
</evidence>
<dbReference type="Proteomes" id="UP000760860">
    <property type="component" value="Unassembled WGS sequence"/>
</dbReference>
<evidence type="ECO:0000313" key="4">
    <source>
        <dbReference type="EMBL" id="KAG2918234.1"/>
    </source>
</evidence>
<evidence type="ECO:0008006" key="9">
    <source>
        <dbReference type="Google" id="ProtNLM"/>
    </source>
</evidence>
<evidence type="ECO:0000313" key="2">
    <source>
        <dbReference type="EMBL" id="KAG2855103.1"/>
    </source>
</evidence>
<feature type="chain" id="PRO_5039985639" description="Integrase-like, catalytic domain" evidence="1">
    <location>
        <begin position="19"/>
        <end position="119"/>
    </location>
</feature>
<gene>
    <name evidence="7" type="ORF">PC110_g13206</name>
    <name evidence="2" type="ORF">PC113_g12728</name>
    <name evidence="3" type="ORF">PC115_g11692</name>
    <name evidence="4" type="ORF">PC117_g17133</name>
    <name evidence="5" type="ORF">PC118_g12310</name>
    <name evidence="6" type="ORF">PC129_g10627</name>
</gene>
<dbReference type="OrthoDB" id="109904at2759"/>
<dbReference type="Proteomes" id="UP000251314">
    <property type="component" value="Unassembled WGS sequence"/>
</dbReference>
<protein>
    <recommendedName>
        <fullName evidence="9">Integrase-like, catalytic domain</fullName>
    </recommendedName>
</protein>
<dbReference type="AlphaFoldDB" id="A0A329S0E6"/>
<evidence type="ECO:0000313" key="5">
    <source>
        <dbReference type="EMBL" id="KAG2978383.1"/>
    </source>
</evidence>
<name>A0A329S0E6_9STRA</name>
<keyword evidence="1" id="KW-0732">Signal</keyword>
<dbReference type="Proteomes" id="UP000697107">
    <property type="component" value="Unassembled WGS sequence"/>
</dbReference>
<evidence type="ECO:0000313" key="8">
    <source>
        <dbReference type="Proteomes" id="UP000251314"/>
    </source>
</evidence>
<dbReference type="Proteomes" id="UP000735874">
    <property type="component" value="Unassembled WGS sequence"/>
</dbReference>
<dbReference type="EMBL" id="RCMV01000356">
    <property type="protein sequence ID" value="KAG3218573.1"/>
    <property type="molecule type" value="Genomic_DNA"/>
</dbReference>
<accession>A0A329S0E6</accession>
<proteinExistence type="predicted"/>
<feature type="signal peptide" evidence="1">
    <location>
        <begin position="1"/>
        <end position="18"/>
    </location>
</feature>
<dbReference type="EMBL" id="RCML01000392">
    <property type="protein sequence ID" value="KAG2978383.1"/>
    <property type="molecule type" value="Genomic_DNA"/>
</dbReference>
<dbReference type="EMBL" id="MJFZ01000371">
    <property type="protein sequence ID" value="RAW30437.1"/>
    <property type="molecule type" value="Genomic_DNA"/>
</dbReference>
<keyword evidence="8" id="KW-1185">Reference proteome</keyword>
<reference evidence="2" key="2">
    <citation type="submission" date="2018-10" db="EMBL/GenBank/DDBJ databases">
        <title>Effector identification in a new, highly contiguous assembly of the strawberry crown rot pathogen Phytophthora cactorum.</title>
        <authorList>
            <person name="Armitage A.D."/>
            <person name="Nellist C.F."/>
            <person name="Bates H."/>
            <person name="Vickerstaff R.J."/>
            <person name="Harrison R.J."/>
        </authorList>
    </citation>
    <scope>NUCLEOTIDE SEQUENCE</scope>
    <source>
        <strain evidence="2">15-7</strain>
        <strain evidence="3">4032</strain>
        <strain evidence="4">4040</strain>
        <strain evidence="5">P415</strain>
        <strain evidence="6">P421</strain>
    </source>
</reference>
<reference evidence="7 8" key="1">
    <citation type="submission" date="2018-01" db="EMBL/GenBank/DDBJ databases">
        <title>Draft genome of the strawberry crown rot pathogen Phytophthora cactorum.</title>
        <authorList>
            <person name="Armitage A.D."/>
            <person name="Lysoe E."/>
            <person name="Nellist C.F."/>
            <person name="Harrison R.J."/>
            <person name="Brurberg M.B."/>
        </authorList>
    </citation>
    <scope>NUCLEOTIDE SEQUENCE [LARGE SCALE GENOMIC DNA]</scope>
    <source>
        <strain evidence="7 8">10300</strain>
    </source>
</reference>
<dbReference type="Proteomes" id="UP000774804">
    <property type="component" value="Unassembled WGS sequence"/>
</dbReference>
<dbReference type="EMBL" id="RCMG01000392">
    <property type="protein sequence ID" value="KAG2855103.1"/>
    <property type="molecule type" value="Genomic_DNA"/>
</dbReference>
<dbReference type="EMBL" id="RCMI01000373">
    <property type="protein sequence ID" value="KAG2914466.1"/>
    <property type="molecule type" value="Genomic_DNA"/>
</dbReference>